<gene>
    <name evidence="1" type="ORF">LCGC14_1533480</name>
</gene>
<dbReference type="EMBL" id="LAZR01011515">
    <property type="protein sequence ID" value="KKM61270.1"/>
    <property type="molecule type" value="Genomic_DNA"/>
</dbReference>
<dbReference type="AlphaFoldDB" id="A0A0F9LB60"/>
<reference evidence="1" key="1">
    <citation type="journal article" date="2015" name="Nature">
        <title>Complex archaea that bridge the gap between prokaryotes and eukaryotes.</title>
        <authorList>
            <person name="Spang A."/>
            <person name="Saw J.H."/>
            <person name="Jorgensen S.L."/>
            <person name="Zaremba-Niedzwiedzka K."/>
            <person name="Martijn J."/>
            <person name="Lind A.E."/>
            <person name="van Eijk R."/>
            <person name="Schleper C."/>
            <person name="Guy L."/>
            <person name="Ettema T.J."/>
        </authorList>
    </citation>
    <scope>NUCLEOTIDE SEQUENCE</scope>
</reference>
<name>A0A0F9LB60_9ZZZZ</name>
<sequence>MILSSECGSTIKKKEKKVFKQMEPVLKQIIEDQD</sequence>
<accession>A0A0F9LB60</accession>
<evidence type="ECO:0000313" key="1">
    <source>
        <dbReference type="EMBL" id="KKM61270.1"/>
    </source>
</evidence>
<protein>
    <submittedName>
        <fullName evidence="1">Uncharacterized protein</fullName>
    </submittedName>
</protein>
<comment type="caution">
    <text evidence="1">The sequence shown here is derived from an EMBL/GenBank/DDBJ whole genome shotgun (WGS) entry which is preliminary data.</text>
</comment>
<organism evidence="1">
    <name type="scientific">marine sediment metagenome</name>
    <dbReference type="NCBI Taxonomy" id="412755"/>
    <lineage>
        <taxon>unclassified sequences</taxon>
        <taxon>metagenomes</taxon>
        <taxon>ecological metagenomes</taxon>
    </lineage>
</organism>
<proteinExistence type="predicted"/>